<name>A0AB38D1N9_9MYCO</name>
<dbReference type="RefSeq" id="WP_074293071.1">
    <property type="nucleotide sequence ID" value="NZ_FRZT01000017.1"/>
</dbReference>
<feature type="domain" description="DUF6915" evidence="1">
    <location>
        <begin position="3"/>
        <end position="103"/>
    </location>
</feature>
<evidence type="ECO:0000313" key="2">
    <source>
        <dbReference type="EMBL" id="SIB22709.1"/>
    </source>
</evidence>
<evidence type="ECO:0000313" key="3">
    <source>
        <dbReference type="Proteomes" id="UP000185210"/>
    </source>
</evidence>
<dbReference type="Proteomes" id="UP000185210">
    <property type="component" value="Unassembled WGS sequence"/>
</dbReference>
<accession>A0AB38D1N9</accession>
<reference evidence="2 3" key="1">
    <citation type="submission" date="2016-11" db="EMBL/GenBank/DDBJ databases">
        <authorList>
            <consortium name="Pathogen Informatics"/>
        </authorList>
    </citation>
    <scope>NUCLEOTIDE SEQUENCE [LARGE SCALE GENOMIC DNA]</scope>
    <source>
        <strain evidence="2 3">104</strain>
    </source>
</reference>
<dbReference type="Pfam" id="PF21866">
    <property type="entry name" value="DUF6915"/>
    <property type="match status" value="1"/>
</dbReference>
<protein>
    <recommendedName>
        <fullName evidence="1">DUF6915 domain-containing protein</fullName>
    </recommendedName>
</protein>
<proteinExistence type="predicted"/>
<evidence type="ECO:0000259" key="1">
    <source>
        <dbReference type="Pfam" id="PF21866"/>
    </source>
</evidence>
<gene>
    <name evidence="2" type="ORF">SAMEA2070301_03296</name>
</gene>
<dbReference type="AlphaFoldDB" id="A0AB38D1N9"/>
<sequence length="132" mass="15013">MAQSQIHAETSARHFGGKPDDYIAIHEWIDQFKSAVSDVSHRQYLHNSKGPWMAQEVFGRYIENSAGQKVLVRQIAENHVVEDLGWIPSPADWSACLTCKVWMGGKRNKFIGREELLEQSLPHPNKSRGNDD</sequence>
<dbReference type="EMBL" id="FSHM01000004">
    <property type="protein sequence ID" value="SIB22709.1"/>
    <property type="molecule type" value="Genomic_DNA"/>
</dbReference>
<dbReference type="InterPro" id="IPR054061">
    <property type="entry name" value="DUF6915"/>
</dbReference>
<organism evidence="2 3">
    <name type="scientific">Mycobacteroides abscessus subsp. abscessus</name>
    <dbReference type="NCBI Taxonomy" id="1185650"/>
    <lineage>
        <taxon>Bacteria</taxon>
        <taxon>Bacillati</taxon>
        <taxon>Actinomycetota</taxon>
        <taxon>Actinomycetes</taxon>
        <taxon>Mycobacteriales</taxon>
        <taxon>Mycobacteriaceae</taxon>
        <taxon>Mycobacteroides</taxon>
        <taxon>Mycobacteroides abscessus</taxon>
    </lineage>
</organism>
<comment type="caution">
    <text evidence="2">The sequence shown here is derived from an EMBL/GenBank/DDBJ whole genome shotgun (WGS) entry which is preliminary data.</text>
</comment>